<dbReference type="GO" id="GO:0006307">
    <property type="term" value="P:DNA alkylation repair"/>
    <property type="evidence" value="ECO:0007669"/>
    <property type="project" value="TreeGrafter"/>
</dbReference>
<feature type="non-terminal residue" evidence="5">
    <location>
        <position position="1"/>
    </location>
</feature>
<dbReference type="InterPro" id="IPR051912">
    <property type="entry name" value="Alkylbase_DNA_Glycosylase/TA"/>
</dbReference>
<dbReference type="OrthoDB" id="415889at2759"/>
<dbReference type="GO" id="GO:0032131">
    <property type="term" value="F:alkylated DNA binding"/>
    <property type="evidence" value="ECO:0007669"/>
    <property type="project" value="TreeGrafter"/>
</dbReference>
<dbReference type="Proteomes" id="UP000275078">
    <property type="component" value="Unassembled WGS sequence"/>
</dbReference>
<name>A0A3N4I6Y6_ASCIM</name>
<dbReference type="Gene3D" id="1.10.1670.40">
    <property type="match status" value="1"/>
</dbReference>
<dbReference type="PANTHER" id="PTHR43003:SF5">
    <property type="entry name" value="DNA-3-METHYLADENINE GLYCOSYLASE"/>
    <property type="match status" value="1"/>
</dbReference>
<dbReference type="PANTHER" id="PTHR43003">
    <property type="entry name" value="DNA-3-METHYLADENINE GLYCOSYLASE"/>
    <property type="match status" value="1"/>
</dbReference>
<dbReference type="GO" id="GO:0006285">
    <property type="term" value="P:base-excision repair, AP site formation"/>
    <property type="evidence" value="ECO:0007669"/>
    <property type="project" value="UniProtKB-ARBA"/>
</dbReference>
<dbReference type="InterPro" id="IPR003265">
    <property type="entry name" value="HhH-GPD_domain"/>
</dbReference>
<keyword evidence="3" id="KW-0234">DNA repair</keyword>
<feature type="domain" description="HhH-GPD" evidence="4">
    <location>
        <begin position="48"/>
        <end position="238"/>
    </location>
</feature>
<evidence type="ECO:0000259" key="4">
    <source>
        <dbReference type="SMART" id="SM00478"/>
    </source>
</evidence>
<proteinExistence type="inferred from homology"/>
<dbReference type="Gene3D" id="1.10.340.30">
    <property type="entry name" value="Hypothetical protein, domain 2"/>
    <property type="match status" value="1"/>
</dbReference>
<evidence type="ECO:0000313" key="5">
    <source>
        <dbReference type="EMBL" id="RPA79870.1"/>
    </source>
</evidence>
<dbReference type="Pfam" id="PF00730">
    <property type="entry name" value="HhH-GPD"/>
    <property type="match status" value="1"/>
</dbReference>
<dbReference type="GO" id="GO:0043916">
    <property type="term" value="F:DNA-7-methylguanine glycosylase activity"/>
    <property type="evidence" value="ECO:0007669"/>
    <property type="project" value="TreeGrafter"/>
</dbReference>
<dbReference type="SMART" id="SM00478">
    <property type="entry name" value="ENDO3c"/>
    <property type="match status" value="1"/>
</dbReference>
<sequence>EQGKSFLLKTAPKLQTLFTNHPDIFKIYTPEALSKPLNPFASLASGIISQQVSGAAARSIKKKFLLLYGIDLDAKASPEAPAADKTDIKEHPSRYLFPTPTQVLATPLDRLRSAGLSARKAEYLHSLSTHFLSSPHLLSTTFFLTASNAEIIKELTQVRGIGEWSVEMFLLFELRRFDVFSMGDLGVQRGCAAWEGVKKGSGAKGKWKFMTEKEMRECGERFQPWASLWCLCAWRIGDTGVGSLEG</sequence>
<organism evidence="5 6">
    <name type="scientific">Ascobolus immersus RN42</name>
    <dbReference type="NCBI Taxonomy" id="1160509"/>
    <lineage>
        <taxon>Eukaryota</taxon>
        <taxon>Fungi</taxon>
        <taxon>Dikarya</taxon>
        <taxon>Ascomycota</taxon>
        <taxon>Pezizomycotina</taxon>
        <taxon>Pezizomycetes</taxon>
        <taxon>Pezizales</taxon>
        <taxon>Ascobolaceae</taxon>
        <taxon>Ascobolus</taxon>
    </lineage>
</organism>
<keyword evidence="2" id="KW-0227">DNA damage</keyword>
<gene>
    <name evidence="5" type="ORF">BJ508DRAFT_186912</name>
</gene>
<protein>
    <submittedName>
        <fullName evidence="5">DNA glycosylase</fullName>
    </submittedName>
</protein>
<comment type="similarity">
    <text evidence="1">Belongs to the alkylbase DNA glycosidase AlkA family.</text>
</comment>
<keyword evidence="6" id="KW-1185">Reference proteome</keyword>
<dbReference type="GO" id="GO:0008725">
    <property type="term" value="F:DNA-3-methyladenine glycosylase activity"/>
    <property type="evidence" value="ECO:0007669"/>
    <property type="project" value="TreeGrafter"/>
</dbReference>
<accession>A0A3N4I6Y6</accession>
<evidence type="ECO:0000256" key="3">
    <source>
        <dbReference type="ARBA" id="ARBA00023204"/>
    </source>
</evidence>
<dbReference type="EMBL" id="ML119694">
    <property type="protein sequence ID" value="RPA79870.1"/>
    <property type="molecule type" value="Genomic_DNA"/>
</dbReference>
<dbReference type="InterPro" id="IPR011257">
    <property type="entry name" value="DNA_glycosylase"/>
</dbReference>
<feature type="non-terminal residue" evidence="5">
    <location>
        <position position="246"/>
    </location>
</feature>
<evidence type="ECO:0000313" key="6">
    <source>
        <dbReference type="Proteomes" id="UP000275078"/>
    </source>
</evidence>
<dbReference type="STRING" id="1160509.A0A3N4I6Y6"/>
<reference evidence="5 6" key="1">
    <citation type="journal article" date="2018" name="Nat. Ecol. Evol.">
        <title>Pezizomycetes genomes reveal the molecular basis of ectomycorrhizal truffle lifestyle.</title>
        <authorList>
            <person name="Murat C."/>
            <person name="Payen T."/>
            <person name="Noel B."/>
            <person name="Kuo A."/>
            <person name="Morin E."/>
            <person name="Chen J."/>
            <person name="Kohler A."/>
            <person name="Krizsan K."/>
            <person name="Balestrini R."/>
            <person name="Da Silva C."/>
            <person name="Montanini B."/>
            <person name="Hainaut M."/>
            <person name="Levati E."/>
            <person name="Barry K.W."/>
            <person name="Belfiori B."/>
            <person name="Cichocki N."/>
            <person name="Clum A."/>
            <person name="Dockter R.B."/>
            <person name="Fauchery L."/>
            <person name="Guy J."/>
            <person name="Iotti M."/>
            <person name="Le Tacon F."/>
            <person name="Lindquist E.A."/>
            <person name="Lipzen A."/>
            <person name="Malagnac F."/>
            <person name="Mello A."/>
            <person name="Molinier V."/>
            <person name="Miyauchi S."/>
            <person name="Poulain J."/>
            <person name="Riccioni C."/>
            <person name="Rubini A."/>
            <person name="Sitrit Y."/>
            <person name="Splivallo R."/>
            <person name="Traeger S."/>
            <person name="Wang M."/>
            <person name="Zifcakova L."/>
            <person name="Wipf D."/>
            <person name="Zambonelli A."/>
            <person name="Paolocci F."/>
            <person name="Nowrousian M."/>
            <person name="Ottonello S."/>
            <person name="Baldrian P."/>
            <person name="Spatafora J.W."/>
            <person name="Henrissat B."/>
            <person name="Nagy L.G."/>
            <person name="Aury J.M."/>
            <person name="Wincker P."/>
            <person name="Grigoriev I.V."/>
            <person name="Bonfante P."/>
            <person name="Martin F.M."/>
        </authorList>
    </citation>
    <scope>NUCLEOTIDE SEQUENCE [LARGE SCALE GENOMIC DNA]</scope>
    <source>
        <strain evidence="5 6">RN42</strain>
    </source>
</reference>
<dbReference type="FunFam" id="1.10.340.30:FF:000004">
    <property type="entry name" value="DNA-3-methyladenine glycosylase II"/>
    <property type="match status" value="1"/>
</dbReference>
<dbReference type="GO" id="GO:0005634">
    <property type="term" value="C:nucleus"/>
    <property type="evidence" value="ECO:0007669"/>
    <property type="project" value="TreeGrafter"/>
</dbReference>
<evidence type="ECO:0000256" key="1">
    <source>
        <dbReference type="ARBA" id="ARBA00010817"/>
    </source>
</evidence>
<evidence type="ECO:0000256" key="2">
    <source>
        <dbReference type="ARBA" id="ARBA00022763"/>
    </source>
</evidence>
<dbReference type="AlphaFoldDB" id="A0A3N4I6Y6"/>
<dbReference type="GO" id="GO:0032993">
    <property type="term" value="C:protein-DNA complex"/>
    <property type="evidence" value="ECO:0007669"/>
    <property type="project" value="TreeGrafter"/>
</dbReference>
<dbReference type="CDD" id="cd00056">
    <property type="entry name" value="ENDO3c"/>
    <property type="match status" value="1"/>
</dbReference>
<dbReference type="SUPFAM" id="SSF48150">
    <property type="entry name" value="DNA-glycosylase"/>
    <property type="match status" value="1"/>
</dbReference>